<proteinExistence type="predicted"/>
<dbReference type="AlphaFoldDB" id="A0A6H1ZEU1"/>
<evidence type="ECO:0000313" key="1">
    <source>
        <dbReference type="EMBL" id="QJA45979.1"/>
    </source>
</evidence>
<protein>
    <submittedName>
        <fullName evidence="1">Uncharacterized protein</fullName>
    </submittedName>
</protein>
<evidence type="ECO:0000313" key="2">
    <source>
        <dbReference type="EMBL" id="QJH94093.1"/>
    </source>
</evidence>
<dbReference type="EMBL" id="MT144000">
    <property type="protein sequence ID" value="QJA45979.1"/>
    <property type="molecule type" value="Genomic_DNA"/>
</dbReference>
<sequence length="58" mass="6986">MTPEAHYKALSDRHHKDALFYQAQLFHSWRVIQGQNKGLRRLNRKVKRLRAELEEAWG</sequence>
<dbReference type="EMBL" id="MT144595">
    <property type="protein sequence ID" value="QJH94093.1"/>
    <property type="molecule type" value="Genomic_DNA"/>
</dbReference>
<accession>A0A6H1ZEU1</accession>
<gene>
    <name evidence="1" type="ORF">TM448A00289_0046</name>
    <name evidence="2" type="ORF">TM448B00173_0063</name>
</gene>
<name>A0A6H1ZEU1_9ZZZZ</name>
<reference evidence="1" key="1">
    <citation type="submission" date="2020-03" db="EMBL/GenBank/DDBJ databases">
        <title>The deep terrestrial virosphere.</title>
        <authorList>
            <person name="Holmfeldt K."/>
            <person name="Nilsson E."/>
            <person name="Simone D."/>
            <person name="Lopez-Fernandez M."/>
            <person name="Wu X."/>
            <person name="de Brujin I."/>
            <person name="Lundin D."/>
            <person name="Andersson A."/>
            <person name="Bertilsson S."/>
            <person name="Dopson M."/>
        </authorList>
    </citation>
    <scope>NUCLEOTIDE SEQUENCE</scope>
    <source>
        <strain evidence="1">TM448A00289</strain>
        <strain evidence="2">TM448B00173</strain>
    </source>
</reference>
<organism evidence="1">
    <name type="scientific">viral metagenome</name>
    <dbReference type="NCBI Taxonomy" id="1070528"/>
    <lineage>
        <taxon>unclassified sequences</taxon>
        <taxon>metagenomes</taxon>
        <taxon>organismal metagenomes</taxon>
    </lineage>
</organism>